<keyword evidence="4" id="KW-0269">Exonuclease</keyword>
<dbReference type="EC" id="3.1.-.-" evidence="6"/>
<reference evidence="6 7" key="1">
    <citation type="submission" date="2019-02" db="EMBL/GenBank/DDBJ databases">
        <authorList>
            <person name="Manzano-Marin A."/>
            <person name="Manzano-Marin A."/>
        </authorList>
    </citation>
    <scope>NUCLEOTIDE SEQUENCE [LARGE SCALE GENOMIC DNA]</scope>
    <source>
        <strain evidence="6 7">BuCisplendens/pseudotsugae</strain>
    </source>
</reference>
<evidence type="ECO:0000313" key="6">
    <source>
        <dbReference type="EMBL" id="VFP77958.1"/>
    </source>
</evidence>
<organism evidence="6 7">
    <name type="scientific">Buchnera aphidicola</name>
    <name type="common">Cinara cf. splendens/pseudotsugae 3390</name>
    <dbReference type="NCBI Taxonomy" id="2518980"/>
    <lineage>
        <taxon>Bacteria</taxon>
        <taxon>Pseudomonadati</taxon>
        <taxon>Pseudomonadota</taxon>
        <taxon>Gammaproteobacteria</taxon>
        <taxon>Enterobacterales</taxon>
        <taxon>Erwiniaceae</taxon>
        <taxon>Buchnera</taxon>
    </lineage>
</organism>
<keyword evidence="3 6" id="KW-0378">Hydrolase</keyword>
<dbReference type="PANTHER" id="PTHR11046:SF0">
    <property type="entry name" value="OLIGORIBONUCLEASE, MITOCHONDRIAL"/>
    <property type="match status" value="1"/>
</dbReference>
<evidence type="ECO:0000256" key="2">
    <source>
        <dbReference type="ARBA" id="ARBA00022722"/>
    </source>
</evidence>
<dbReference type="GO" id="GO:0006259">
    <property type="term" value="P:DNA metabolic process"/>
    <property type="evidence" value="ECO:0007669"/>
    <property type="project" value="UniProtKB-ARBA"/>
</dbReference>
<evidence type="ECO:0000259" key="5">
    <source>
        <dbReference type="SMART" id="SM00479"/>
    </source>
</evidence>
<dbReference type="CDD" id="cd06135">
    <property type="entry name" value="Orn"/>
    <property type="match status" value="1"/>
</dbReference>
<evidence type="ECO:0000313" key="7">
    <source>
        <dbReference type="Proteomes" id="UP000294466"/>
    </source>
</evidence>
<dbReference type="Pfam" id="PF00929">
    <property type="entry name" value="RNase_T"/>
    <property type="match status" value="1"/>
</dbReference>
<dbReference type="AlphaFoldDB" id="A0A451CX80"/>
<comment type="similarity">
    <text evidence="1">Belongs to the oligoribonuclease family.</text>
</comment>
<keyword evidence="2" id="KW-0540">Nuclease</keyword>
<dbReference type="EMBL" id="LR217692">
    <property type="protein sequence ID" value="VFP77958.1"/>
    <property type="molecule type" value="Genomic_DNA"/>
</dbReference>
<dbReference type="RefSeq" id="WP_154060957.1">
    <property type="nucleotide sequence ID" value="NZ_LR217692.1"/>
</dbReference>
<name>A0A451CX80_9GAMM</name>
<protein>
    <submittedName>
        <fullName evidence="6">Oligoribonuclease</fullName>
        <ecNumber evidence="6">3.1.-.-</ecNumber>
    </submittedName>
</protein>
<accession>A0A451CX80</accession>
<feature type="domain" description="Exonuclease" evidence="5">
    <location>
        <begin position="9"/>
        <end position="182"/>
    </location>
</feature>
<dbReference type="InterPro" id="IPR013520">
    <property type="entry name" value="Ribonucl_H"/>
</dbReference>
<dbReference type="Proteomes" id="UP000294466">
    <property type="component" value="Chromosome"/>
</dbReference>
<dbReference type="PANTHER" id="PTHR11046">
    <property type="entry name" value="OLIGORIBONUCLEASE, MITOCHONDRIAL"/>
    <property type="match status" value="1"/>
</dbReference>
<dbReference type="SUPFAM" id="SSF53098">
    <property type="entry name" value="Ribonuclease H-like"/>
    <property type="match status" value="1"/>
</dbReference>
<dbReference type="GO" id="GO:0000175">
    <property type="term" value="F:3'-5'-RNA exonuclease activity"/>
    <property type="evidence" value="ECO:0007669"/>
    <property type="project" value="InterPro"/>
</dbReference>
<evidence type="ECO:0000256" key="3">
    <source>
        <dbReference type="ARBA" id="ARBA00022801"/>
    </source>
</evidence>
<gene>
    <name evidence="6" type="primary">orn</name>
    <name evidence="6" type="ORF">BUCISPPS3390_385</name>
</gene>
<dbReference type="Gene3D" id="3.30.420.10">
    <property type="entry name" value="Ribonuclease H-like superfamily/Ribonuclease H"/>
    <property type="match status" value="1"/>
</dbReference>
<dbReference type="InterPro" id="IPR036397">
    <property type="entry name" value="RNaseH_sf"/>
</dbReference>
<evidence type="ECO:0000256" key="1">
    <source>
        <dbReference type="ARBA" id="ARBA00009921"/>
    </source>
</evidence>
<dbReference type="OrthoDB" id="9801329at2"/>
<dbReference type="NCBIfam" id="NF003765">
    <property type="entry name" value="PRK05359.1"/>
    <property type="match status" value="1"/>
</dbReference>
<dbReference type="GO" id="GO:0003676">
    <property type="term" value="F:nucleic acid binding"/>
    <property type="evidence" value="ECO:0007669"/>
    <property type="project" value="InterPro"/>
</dbReference>
<dbReference type="InterPro" id="IPR012337">
    <property type="entry name" value="RNaseH-like_sf"/>
</dbReference>
<dbReference type="InterPro" id="IPR022894">
    <property type="entry name" value="Oligoribonuclease"/>
</dbReference>
<dbReference type="SMART" id="SM00479">
    <property type="entry name" value="EXOIII"/>
    <property type="match status" value="1"/>
</dbReference>
<proteinExistence type="inferred from homology"/>
<sequence length="183" mass="21911">MKNSKKNEKLIWIDLEMTGLNPKIHKIIEISTIITDKYLNILEIGPNIIIFQKKKFLKKMNDEIFCIHKNNELIKNINISKENEKSAEKKTLLFLKKWIKKKISPMCGSTISTDRAFLLYHMPKLESYFHYRNLDVSSINELAQRWKPNILKKIKKKKIHRAQEDLIESIIELKIYKKYLFFM</sequence>
<evidence type="ECO:0000256" key="4">
    <source>
        <dbReference type="ARBA" id="ARBA00022839"/>
    </source>
</evidence>